<dbReference type="CDD" id="cd00606">
    <property type="entry name" value="fungal_RNase"/>
    <property type="match status" value="1"/>
</dbReference>
<accession>A0AAN6EXR3</accession>
<reference evidence="10" key="1">
    <citation type="submission" date="2023-01" db="EMBL/GenBank/DDBJ databases">
        <title>Exophiala dermititidis isolated from Cystic Fibrosis Patient.</title>
        <authorList>
            <person name="Kurbessoian T."/>
            <person name="Crocker A."/>
            <person name="Murante D."/>
            <person name="Hogan D.A."/>
            <person name="Stajich J.E."/>
        </authorList>
    </citation>
    <scope>NUCLEOTIDE SEQUENCE</scope>
    <source>
        <strain evidence="10">Ex8</strain>
    </source>
</reference>
<keyword evidence="3" id="KW-0540">Nuclease</keyword>
<keyword evidence="9" id="KW-0732">Signal</keyword>
<dbReference type="Pfam" id="PF00545">
    <property type="entry name" value="Ribonuclease"/>
    <property type="match status" value="1"/>
</dbReference>
<name>A0AAN6EXR3_EXODE</name>
<dbReference type="PANTHER" id="PTHR42104:SF1">
    <property type="entry name" value="EXTRACELLULAR GUANYL-SPECIFIC RIBONUCLEASE RNTA (AFU_ORTHOLOGUE AFUA_4G03230)"/>
    <property type="match status" value="1"/>
</dbReference>
<sequence length="169" mass="18361">MHLLQILTRSTFILTLFAPIILALPPSNIHRGFPLSVPLPYQISSPSPPHTHLVTRRNPSTSSCAETCGTTCYYQTTIDTAVAEGYSLYQSGQTEGSDKYPHEYNDYEGFSFAVPGPYYEFPILRTFKAYEGGSPGADRVVFNTDGELAGVITHTGAGGNDFVECVAGK</sequence>
<organism evidence="10 11">
    <name type="scientific">Exophiala dermatitidis</name>
    <name type="common">Black yeast-like fungus</name>
    <name type="synonym">Wangiella dermatitidis</name>
    <dbReference type="NCBI Taxonomy" id="5970"/>
    <lineage>
        <taxon>Eukaryota</taxon>
        <taxon>Fungi</taxon>
        <taxon>Dikarya</taxon>
        <taxon>Ascomycota</taxon>
        <taxon>Pezizomycotina</taxon>
        <taxon>Eurotiomycetes</taxon>
        <taxon>Chaetothyriomycetidae</taxon>
        <taxon>Chaetothyriales</taxon>
        <taxon>Herpotrichiellaceae</taxon>
        <taxon>Exophiala</taxon>
    </lineage>
</organism>
<evidence type="ECO:0000256" key="1">
    <source>
        <dbReference type="ARBA" id="ARBA00009006"/>
    </source>
</evidence>
<evidence type="ECO:0000256" key="2">
    <source>
        <dbReference type="ARBA" id="ARBA00012549"/>
    </source>
</evidence>
<evidence type="ECO:0000313" key="11">
    <source>
        <dbReference type="Proteomes" id="UP001161757"/>
    </source>
</evidence>
<dbReference type="EMBL" id="JAJGCB010000003">
    <property type="protein sequence ID" value="KAJ8993547.1"/>
    <property type="molecule type" value="Genomic_DNA"/>
</dbReference>
<evidence type="ECO:0000256" key="5">
    <source>
        <dbReference type="ARBA" id="ARBA00022801"/>
    </source>
</evidence>
<dbReference type="AlphaFoldDB" id="A0AAN6EXR3"/>
<evidence type="ECO:0000256" key="9">
    <source>
        <dbReference type="SAM" id="SignalP"/>
    </source>
</evidence>
<evidence type="ECO:0000256" key="6">
    <source>
        <dbReference type="ARBA" id="ARBA00023157"/>
    </source>
</evidence>
<dbReference type="InterPro" id="IPR016191">
    <property type="entry name" value="Ribonuclease/ribotoxin"/>
</dbReference>
<feature type="chain" id="PRO_5042914670" description="ribonuclease T1" evidence="9">
    <location>
        <begin position="24"/>
        <end position="169"/>
    </location>
</feature>
<proteinExistence type="inferred from homology"/>
<dbReference type="GO" id="GO:0003723">
    <property type="term" value="F:RNA binding"/>
    <property type="evidence" value="ECO:0007669"/>
    <property type="project" value="InterPro"/>
</dbReference>
<comment type="catalytic activity">
    <reaction evidence="8">
        <text>[RNA] containing guanosine + H2O = an [RNA fragment]-3'-guanosine-3'-phosphate + a 5'-hydroxy-ribonucleotide-3'-[RNA fragment].</text>
        <dbReference type="EC" id="4.6.1.24"/>
    </reaction>
</comment>
<dbReference type="EC" id="4.6.1.24" evidence="2"/>
<dbReference type="Proteomes" id="UP001161757">
    <property type="component" value="Unassembled WGS sequence"/>
</dbReference>
<evidence type="ECO:0000313" key="10">
    <source>
        <dbReference type="EMBL" id="KAJ8993547.1"/>
    </source>
</evidence>
<keyword evidence="7" id="KW-0456">Lyase</keyword>
<keyword evidence="4" id="KW-0255">Endonuclease</keyword>
<dbReference type="SUPFAM" id="SSF53933">
    <property type="entry name" value="Microbial ribonucleases"/>
    <property type="match status" value="1"/>
</dbReference>
<keyword evidence="5" id="KW-0378">Hydrolase</keyword>
<evidence type="ECO:0000256" key="7">
    <source>
        <dbReference type="ARBA" id="ARBA00023239"/>
    </source>
</evidence>
<dbReference type="GO" id="GO:0016787">
    <property type="term" value="F:hydrolase activity"/>
    <property type="evidence" value="ECO:0007669"/>
    <property type="project" value="UniProtKB-KW"/>
</dbReference>
<dbReference type="InterPro" id="IPR000026">
    <property type="entry name" value="N1-like"/>
</dbReference>
<evidence type="ECO:0000256" key="3">
    <source>
        <dbReference type="ARBA" id="ARBA00022722"/>
    </source>
</evidence>
<feature type="signal peptide" evidence="9">
    <location>
        <begin position="1"/>
        <end position="23"/>
    </location>
</feature>
<comment type="similarity">
    <text evidence="1">Belongs to the ribonuclease N1/T1 family.</text>
</comment>
<dbReference type="PANTHER" id="PTHR42104">
    <property type="entry name" value="EXTRACELLULAR GUANYL-SPECIFIC RIBONUCLEASE RNTA (AFU_ORTHOLOGUE AFUA_4G03230)"/>
    <property type="match status" value="1"/>
</dbReference>
<keyword evidence="6" id="KW-1015">Disulfide bond</keyword>
<gene>
    <name evidence="10" type="ORF">HRR80_002057</name>
</gene>
<evidence type="ECO:0000256" key="8">
    <source>
        <dbReference type="ARBA" id="ARBA00034015"/>
    </source>
</evidence>
<dbReference type="Gene3D" id="3.10.450.30">
    <property type="entry name" value="Microbial ribonucleases"/>
    <property type="match status" value="1"/>
</dbReference>
<protein>
    <recommendedName>
        <fullName evidence="2">ribonuclease T1</fullName>
        <ecNumber evidence="2">4.6.1.24</ecNumber>
    </recommendedName>
</protein>
<comment type="caution">
    <text evidence="10">The sequence shown here is derived from an EMBL/GenBank/DDBJ whole genome shotgun (WGS) entry which is preliminary data.</text>
</comment>
<evidence type="ECO:0000256" key="4">
    <source>
        <dbReference type="ARBA" id="ARBA00022759"/>
    </source>
</evidence>
<dbReference type="GO" id="GO:0046589">
    <property type="term" value="F:ribonuclease T1 activity"/>
    <property type="evidence" value="ECO:0007669"/>
    <property type="project" value="UniProtKB-EC"/>
</dbReference>